<reference evidence="2 3" key="1">
    <citation type="submission" date="2016-10" db="EMBL/GenBank/DDBJ databases">
        <authorList>
            <person name="de Groot N.N."/>
        </authorList>
    </citation>
    <scope>NUCLEOTIDE SEQUENCE [LARGE SCALE GENOMIC DNA]</scope>
    <source>
        <strain evidence="2 3">GAS232</strain>
    </source>
</reference>
<sequence>MKFRDRNDAANPLESGNALKDKNFSKATFRTLFITLALIVGQAVVAYLFFANR</sequence>
<organism evidence="2 3">
    <name type="scientific">Terriglobus roseus</name>
    <dbReference type="NCBI Taxonomy" id="392734"/>
    <lineage>
        <taxon>Bacteria</taxon>
        <taxon>Pseudomonadati</taxon>
        <taxon>Acidobacteriota</taxon>
        <taxon>Terriglobia</taxon>
        <taxon>Terriglobales</taxon>
        <taxon>Acidobacteriaceae</taxon>
        <taxon>Terriglobus</taxon>
    </lineage>
</organism>
<keyword evidence="1" id="KW-0472">Membrane</keyword>
<evidence type="ECO:0000313" key="3">
    <source>
        <dbReference type="Proteomes" id="UP000182427"/>
    </source>
</evidence>
<protein>
    <submittedName>
        <fullName evidence="2">Uncharacterized protein</fullName>
    </submittedName>
</protein>
<dbReference type="EMBL" id="LT629690">
    <property type="protein sequence ID" value="SDE85287.1"/>
    <property type="molecule type" value="Genomic_DNA"/>
</dbReference>
<keyword evidence="3" id="KW-1185">Reference proteome</keyword>
<feature type="transmembrane region" description="Helical" evidence="1">
    <location>
        <begin position="29"/>
        <end position="50"/>
    </location>
</feature>
<dbReference type="AlphaFoldDB" id="A0A1G7GB14"/>
<evidence type="ECO:0000256" key="1">
    <source>
        <dbReference type="SAM" id="Phobius"/>
    </source>
</evidence>
<name>A0A1G7GB14_9BACT</name>
<evidence type="ECO:0000313" key="2">
    <source>
        <dbReference type="EMBL" id="SDE85287.1"/>
    </source>
</evidence>
<keyword evidence="1" id="KW-1133">Transmembrane helix</keyword>
<gene>
    <name evidence="2" type="ORF">SAMN05444167_0632</name>
</gene>
<keyword evidence="1" id="KW-0812">Transmembrane</keyword>
<dbReference type="Proteomes" id="UP000182427">
    <property type="component" value="Chromosome I"/>
</dbReference>
<accession>A0A1G7GB14</accession>
<proteinExistence type="predicted"/>